<dbReference type="PANTHER" id="PTHR10357">
    <property type="entry name" value="ALPHA-AMYLASE FAMILY MEMBER"/>
    <property type="match status" value="1"/>
</dbReference>
<evidence type="ECO:0000313" key="2">
    <source>
        <dbReference type="EMBL" id="GAA5513898.1"/>
    </source>
</evidence>
<evidence type="ECO:0000259" key="1">
    <source>
        <dbReference type="SMART" id="SM00642"/>
    </source>
</evidence>
<feature type="domain" description="Glycosyl hydrolase family 13 catalytic" evidence="1">
    <location>
        <begin position="28"/>
        <end position="452"/>
    </location>
</feature>
<dbReference type="Pfam" id="PF00128">
    <property type="entry name" value="Alpha-amylase"/>
    <property type="match status" value="2"/>
</dbReference>
<dbReference type="PANTHER" id="PTHR10357:SF219">
    <property type="entry name" value="MALTOSE ALPHA-D-GLUCOSYLTRANSFERASE"/>
    <property type="match status" value="1"/>
</dbReference>
<proteinExistence type="predicted"/>
<comment type="caution">
    <text evidence="2">The sequence shown here is derived from an EMBL/GenBank/DDBJ whole genome shotgun (WGS) entry which is preliminary data.</text>
</comment>
<protein>
    <submittedName>
        <fullName evidence="2">Trehalose synthase/amylase TreS</fullName>
    </submittedName>
</protein>
<dbReference type="SMART" id="SM00642">
    <property type="entry name" value="Aamy"/>
    <property type="match status" value="1"/>
</dbReference>
<dbReference type="RefSeq" id="WP_345465936.1">
    <property type="nucleotide sequence ID" value="NZ_BAABRP010000011.1"/>
</dbReference>
<evidence type="ECO:0000313" key="3">
    <source>
        <dbReference type="Proteomes" id="UP001401887"/>
    </source>
</evidence>
<name>A0ABP9W974_9DEIO</name>
<keyword evidence="3" id="KW-1185">Reference proteome</keyword>
<dbReference type="SUPFAM" id="SSF51445">
    <property type="entry name" value="(Trans)glycosidases"/>
    <property type="match status" value="1"/>
</dbReference>
<sequence length="540" mass="60573">MTPPDPLRPQAAREAPRLPWWREAVFYQVNVRTFQDSNGDGVGDFPGLTARLPYLAGLGVDALWLQPFYPSPRRDDGYDVADYRDVHPEYGTLDDLRAFLQEAHRLGLRVVADLVLNHTSDQHPWFQAARQGPENPFFPWYVWSETGQEYAGARRLLGGAETSNWAWDGQAGKYYWHRFFAHQPDLNYDHPPVRETMLDVVRFWLDLGLDGFRVDAVPFLYEREGTGCENLPQTHAYIARLRTLLEREYPDRVLIAEANQRPQNLLAYFGGPGAEEFQMCFNFPLAAQLFVALARGDARPLRALLEQLPTPPCGGGWANFLRNHDELNLRMVDPADVQVLHAHYGADPRAALYGGLRRRLAPLLGHDPRRLALAQMLLLALPGTPFLYYGDEIGLGDDLSLPDRFGLRTPMAWSAAAGAGFSPAGTLTLPLAPGWPQVNVERQEQDPASLLHRVRAFLHLRRRHPALRTGETRFLDTAAPGLLAFERTAGEEQVLMLVNLGHVESAFELPAPRLDLDRGGWLEGHVTVPAGEVLTLGTMP</sequence>
<dbReference type="InterPro" id="IPR017853">
    <property type="entry name" value="GH"/>
</dbReference>
<reference evidence="2 3" key="1">
    <citation type="submission" date="2024-02" db="EMBL/GenBank/DDBJ databases">
        <title>Deinococcus carri NBRC 110142.</title>
        <authorList>
            <person name="Ichikawa N."/>
            <person name="Katano-Makiyama Y."/>
            <person name="Hidaka K."/>
        </authorList>
    </citation>
    <scope>NUCLEOTIDE SEQUENCE [LARGE SCALE GENOMIC DNA]</scope>
    <source>
        <strain evidence="2 3">NBRC 110142</strain>
    </source>
</reference>
<organism evidence="2 3">
    <name type="scientific">Deinococcus carri</name>
    <dbReference type="NCBI Taxonomy" id="1211323"/>
    <lineage>
        <taxon>Bacteria</taxon>
        <taxon>Thermotogati</taxon>
        <taxon>Deinococcota</taxon>
        <taxon>Deinococci</taxon>
        <taxon>Deinococcales</taxon>
        <taxon>Deinococcaceae</taxon>
        <taxon>Deinococcus</taxon>
    </lineage>
</organism>
<accession>A0ABP9W974</accession>
<dbReference type="SUPFAM" id="SSF51011">
    <property type="entry name" value="Glycosyl hydrolase domain"/>
    <property type="match status" value="1"/>
</dbReference>
<dbReference type="InterPro" id="IPR006047">
    <property type="entry name" value="GH13_cat_dom"/>
</dbReference>
<dbReference type="Proteomes" id="UP001401887">
    <property type="component" value="Unassembled WGS sequence"/>
</dbReference>
<dbReference type="InterPro" id="IPR045857">
    <property type="entry name" value="O16G_dom_2"/>
</dbReference>
<dbReference type="Gene3D" id="3.20.20.80">
    <property type="entry name" value="Glycosidases"/>
    <property type="match status" value="1"/>
</dbReference>
<dbReference type="CDD" id="cd11334">
    <property type="entry name" value="AmyAc_TreS"/>
    <property type="match status" value="1"/>
</dbReference>
<dbReference type="EMBL" id="BAABRP010000011">
    <property type="protein sequence ID" value="GAA5513898.1"/>
    <property type="molecule type" value="Genomic_DNA"/>
</dbReference>
<dbReference type="Gene3D" id="3.90.400.10">
    <property type="entry name" value="Oligo-1,6-glucosidase, Domain 2"/>
    <property type="match status" value="1"/>
</dbReference>
<gene>
    <name evidence="2" type="primary">treS_2</name>
    <name evidence="2" type="ORF">Dcar01_02647</name>
</gene>
<dbReference type="Gene3D" id="2.60.40.1180">
    <property type="entry name" value="Golgi alpha-mannosidase II"/>
    <property type="match status" value="1"/>
</dbReference>
<dbReference type="InterPro" id="IPR013780">
    <property type="entry name" value="Glyco_hydro_b"/>
</dbReference>